<reference evidence="7" key="1">
    <citation type="journal article" date="2021" name="Nat. Commun.">
        <title>Genetic determinants of endophytism in the Arabidopsis root mycobiome.</title>
        <authorList>
            <person name="Mesny F."/>
            <person name="Miyauchi S."/>
            <person name="Thiergart T."/>
            <person name="Pickel B."/>
            <person name="Atanasova L."/>
            <person name="Karlsson M."/>
            <person name="Huettel B."/>
            <person name="Barry K.W."/>
            <person name="Haridas S."/>
            <person name="Chen C."/>
            <person name="Bauer D."/>
            <person name="Andreopoulos W."/>
            <person name="Pangilinan J."/>
            <person name="LaButti K."/>
            <person name="Riley R."/>
            <person name="Lipzen A."/>
            <person name="Clum A."/>
            <person name="Drula E."/>
            <person name="Henrissat B."/>
            <person name="Kohler A."/>
            <person name="Grigoriev I.V."/>
            <person name="Martin F.M."/>
            <person name="Hacquard S."/>
        </authorList>
    </citation>
    <scope>NUCLEOTIDE SEQUENCE</scope>
    <source>
        <strain evidence="7">MPI-CAGE-AT-0016</strain>
    </source>
</reference>
<dbReference type="OrthoDB" id="2219495at2759"/>
<keyword evidence="4" id="KW-0274">FAD</keyword>
<dbReference type="InterPro" id="IPR036188">
    <property type="entry name" value="FAD/NAD-bd_sf"/>
</dbReference>
<evidence type="ECO:0000313" key="7">
    <source>
        <dbReference type="EMBL" id="KAH7357786.1"/>
    </source>
</evidence>
<comment type="cofactor">
    <cofactor evidence="1">
        <name>FAD</name>
        <dbReference type="ChEBI" id="CHEBI:57692"/>
    </cofactor>
</comment>
<name>A0A8K0X128_9PEZI</name>
<comment type="caution">
    <text evidence="7">The sequence shown here is derived from an EMBL/GenBank/DDBJ whole genome shotgun (WGS) entry which is preliminary data.</text>
</comment>
<evidence type="ECO:0000256" key="1">
    <source>
        <dbReference type="ARBA" id="ARBA00001974"/>
    </source>
</evidence>
<evidence type="ECO:0000256" key="5">
    <source>
        <dbReference type="ARBA" id="ARBA00023002"/>
    </source>
</evidence>
<sequence length="487" mass="52747">MEAPTSPPSSILIIGAGVFGLSTALELTRRPAFNNTTITVLDRSPEQGVFPSPDASSIDSSRIIRPDYCDRAYADLAAKAHEEWRKTGDDDLGGQGRYSESGLMLIADEPPKDVLAQPLGAGEKKRSGLDYVRQSWENVLDLAREGGGMSTDKMRELPSRQAINKAIGNDQDATPGDWGYLNGTSGWADAEKSMAWLFKRVRATGRVDFVHGTAISLAVSGDRVTGAKLEDGREMTADLVVVATGAWTGALVDLAGQAVATGQAVAFMDITKEEEAALANMPVILNFSTGLFVIPPSRGQLKAARHAYGYVNPVPTPATALPTSPRASRPSGATSLPMTHITDPGLWIPDEGEEDLRRAVQRIIPLKQLHDRPFVKTRLCWYTDTNSGDFIIDYHPGWKGLFLATAGSGHGFKFLPIIGEKITDCIEGNRPAAFDQKWKWRGVEAQPTDDVTKLYKHIVTEDGSRGGKPGLILADELSRSRAKKPRL</sequence>
<proteinExistence type="inferred from homology"/>
<dbReference type="GO" id="GO:0008115">
    <property type="term" value="F:sarcosine oxidase activity"/>
    <property type="evidence" value="ECO:0007669"/>
    <property type="project" value="TreeGrafter"/>
</dbReference>
<dbReference type="Proteomes" id="UP000813385">
    <property type="component" value="Unassembled WGS sequence"/>
</dbReference>
<keyword evidence="3" id="KW-0285">Flavoprotein</keyword>
<comment type="similarity">
    <text evidence="2">Belongs to the MSOX/MTOX family.</text>
</comment>
<dbReference type="GO" id="GO:0050660">
    <property type="term" value="F:flavin adenine dinucleotide binding"/>
    <property type="evidence" value="ECO:0007669"/>
    <property type="project" value="InterPro"/>
</dbReference>
<dbReference type="PANTHER" id="PTHR10961">
    <property type="entry name" value="PEROXISOMAL SARCOSINE OXIDASE"/>
    <property type="match status" value="1"/>
</dbReference>
<dbReference type="PANTHER" id="PTHR10961:SF46">
    <property type="entry name" value="PEROXISOMAL SARCOSINE OXIDASE"/>
    <property type="match status" value="1"/>
</dbReference>
<dbReference type="InterPro" id="IPR006076">
    <property type="entry name" value="FAD-dep_OxRdtase"/>
</dbReference>
<dbReference type="SUPFAM" id="SSF51905">
    <property type="entry name" value="FAD/NAD(P)-binding domain"/>
    <property type="match status" value="1"/>
</dbReference>
<dbReference type="EMBL" id="JAGPXD010000004">
    <property type="protein sequence ID" value="KAH7357786.1"/>
    <property type="molecule type" value="Genomic_DNA"/>
</dbReference>
<organism evidence="7 8">
    <name type="scientific">Plectosphaerella cucumerina</name>
    <dbReference type="NCBI Taxonomy" id="40658"/>
    <lineage>
        <taxon>Eukaryota</taxon>
        <taxon>Fungi</taxon>
        <taxon>Dikarya</taxon>
        <taxon>Ascomycota</taxon>
        <taxon>Pezizomycotina</taxon>
        <taxon>Sordariomycetes</taxon>
        <taxon>Hypocreomycetidae</taxon>
        <taxon>Glomerellales</taxon>
        <taxon>Plectosphaerellaceae</taxon>
        <taxon>Plectosphaerella</taxon>
    </lineage>
</organism>
<evidence type="ECO:0000259" key="6">
    <source>
        <dbReference type="Pfam" id="PF01266"/>
    </source>
</evidence>
<dbReference type="Gene3D" id="3.30.9.10">
    <property type="entry name" value="D-Amino Acid Oxidase, subunit A, domain 2"/>
    <property type="match status" value="1"/>
</dbReference>
<dbReference type="InterPro" id="IPR045170">
    <property type="entry name" value="MTOX"/>
</dbReference>
<protein>
    <submittedName>
        <fullName evidence="7">Fructosyl amino acid protein</fullName>
    </submittedName>
</protein>
<evidence type="ECO:0000256" key="2">
    <source>
        <dbReference type="ARBA" id="ARBA00010989"/>
    </source>
</evidence>
<keyword evidence="8" id="KW-1185">Reference proteome</keyword>
<evidence type="ECO:0000313" key="8">
    <source>
        <dbReference type="Proteomes" id="UP000813385"/>
    </source>
</evidence>
<gene>
    <name evidence="7" type="ORF">B0T11DRAFT_329669</name>
</gene>
<dbReference type="Pfam" id="PF01266">
    <property type="entry name" value="DAO"/>
    <property type="match status" value="1"/>
</dbReference>
<feature type="domain" description="FAD dependent oxidoreductase" evidence="6">
    <location>
        <begin position="11"/>
        <end position="424"/>
    </location>
</feature>
<dbReference type="AlphaFoldDB" id="A0A8K0X128"/>
<dbReference type="GO" id="GO:0050031">
    <property type="term" value="F:L-pipecolate oxidase activity"/>
    <property type="evidence" value="ECO:0007669"/>
    <property type="project" value="TreeGrafter"/>
</dbReference>
<keyword evidence="5" id="KW-0560">Oxidoreductase</keyword>
<accession>A0A8K0X128</accession>
<evidence type="ECO:0000256" key="3">
    <source>
        <dbReference type="ARBA" id="ARBA00022630"/>
    </source>
</evidence>
<dbReference type="Gene3D" id="3.50.50.60">
    <property type="entry name" value="FAD/NAD(P)-binding domain"/>
    <property type="match status" value="1"/>
</dbReference>
<dbReference type="GO" id="GO:0004657">
    <property type="term" value="F:proline dehydrogenase activity"/>
    <property type="evidence" value="ECO:0007669"/>
    <property type="project" value="TreeGrafter"/>
</dbReference>
<evidence type="ECO:0000256" key="4">
    <source>
        <dbReference type="ARBA" id="ARBA00022827"/>
    </source>
</evidence>